<feature type="compositionally biased region" description="Basic residues" evidence="16">
    <location>
        <begin position="10"/>
        <end position="35"/>
    </location>
</feature>
<evidence type="ECO:0000256" key="9">
    <source>
        <dbReference type="ARBA" id="ARBA00023180"/>
    </source>
</evidence>
<dbReference type="InterPro" id="IPR001547">
    <property type="entry name" value="Glyco_hydro_5"/>
</dbReference>
<evidence type="ECO:0000256" key="3">
    <source>
        <dbReference type="ARBA" id="ARBA00022475"/>
    </source>
</evidence>
<feature type="compositionally biased region" description="Basic and acidic residues" evidence="16">
    <location>
        <begin position="85"/>
        <end position="95"/>
    </location>
</feature>
<reference evidence="19 20" key="1">
    <citation type="journal article" date="2018" name="Mol. Ecol.">
        <title>The obligate alkalophilic soda-lake fungus Sodiomyces alkalinus has shifted to a protein diet.</title>
        <authorList>
            <person name="Grum-Grzhimaylo A.A."/>
            <person name="Falkoski D.L."/>
            <person name="van den Heuvel J."/>
            <person name="Valero-Jimenez C.A."/>
            <person name="Min B."/>
            <person name="Choi I.G."/>
            <person name="Lipzen A."/>
            <person name="Daum C.G."/>
            <person name="Aanen D.K."/>
            <person name="Tsang A."/>
            <person name="Henrissat B."/>
            <person name="Bilanenko E.N."/>
            <person name="de Vries R.P."/>
            <person name="van Kan J.A.L."/>
            <person name="Grigoriev I.V."/>
            <person name="Debets A.J.M."/>
        </authorList>
    </citation>
    <scope>NUCLEOTIDE SEQUENCE [LARGE SCALE GENOMIC DNA]</scope>
    <source>
        <strain evidence="19 20">F11</strain>
    </source>
</reference>
<keyword evidence="10" id="KW-0326">Glycosidase</keyword>
<feature type="region of interest" description="Disordered" evidence="16">
    <location>
        <begin position="202"/>
        <end position="227"/>
    </location>
</feature>
<evidence type="ECO:0000256" key="13">
    <source>
        <dbReference type="ARBA" id="ARBA00037126"/>
    </source>
</evidence>
<evidence type="ECO:0000256" key="16">
    <source>
        <dbReference type="SAM" id="MobiDB-lite"/>
    </source>
</evidence>
<organism evidence="19 20">
    <name type="scientific">Sodiomyces alkalinus (strain CBS 110278 / VKM F-3762 / F11)</name>
    <name type="common">Alkaliphilic filamentous fungus</name>
    <dbReference type="NCBI Taxonomy" id="1314773"/>
    <lineage>
        <taxon>Eukaryota</taxon>
        <taxon>Fungi</taxon>
        <taxon>Dikarya</taxon>
        <taxon>Ascomycota</taxon>
        <taxon>Pezizomycotina</taxon>
        <taxon>Sordariomycetes</taxon>
        <taxon>Hypocreomycetidae</taxon>
        <taxon>Glomerellales</taxon>
        <taxon>Plectosphaerellaceae</taxon>
        <taxon>Sodiomyces</taxon>
    </lineage>
</organism>
<evidence type="ECO:0000256" key="17">
    <source>
        <dbReference type="SAM" id="Phobius"/>
    </source>
</evidence>
<feature type="compositionally biased region" description="Basic residues" evidence="16">
    <location>
        <begin position="142"/>
        <end position="152"/>
    </location>
</feature>
<keyword evidence="4 17" id="KW-0812">Transmembrane</keyword>
<evidence type="ECO:0000256" key="1">
    <source>
        <dbReference type="ARBA" id="ARBA00004401"/>
    </source>
</evidence>
<dbReference type="Pfam" id="PF00150">
    <property type="entry name" value="Cellulase"/>
    <property type="match status" value="1"/>
</dbReference>
<feature type="domain" description="Glycoside hydrolase family 5" evidence="18">
    <location>
        <begin position="396"/>
        <end position="628"/>
    </location>
</feature>
<feature type="compositionally biased region" description="Basic and acidic residues" evidence="16">
    <location>
        <begin position="65"/>
        <end position="78"/>
    </location>
</feature>
<dbReference type="PANTHER" id="PTHR31297:SF34">
    <property type="entry name" value="GLUCAN 1,3-BETA-GLUCOSIDASE 2"/>
    <property type="match status" value="1"/>
</dbReference>
<dbReference type="Proteomes" id="UP000272025">
    <property type="component" value="Unassembled WGS sequence"/>
</dbReference>
<dbReference type="SUPFAM" id="SSF51445">
    <property type="entry name" value="(Trans)glycosidases"/>
    <property type="match status" value="1"/>
</dbReference>
<evidence type="ECO:0000256" key="4">
    <source>
        <dbReference type="ARBA" id="ARBA00022692"/>
    </source>
</evidence>
<feature type="transmembrane region" description="Helical" evidence="17">
    <location>
        <begin position="235"/>
        <end position="255"/>
    </location>
</feature>
<comment type="similarity">
    <text evidence="2">Belongs to the glycosyl hydrolase 5 (cellulase A) family.</text>
</comment>
<dbReference type="GO" id="GO:0005576">
    <property type="term" value="C:extracellular region"/>
    <property type="evidence" value="ECO:0007669"/>
    <property type="project" value="TreeGrafter"/>
</dbReference>
<dbReference type="InterPro" id="IPR017853">
    <property type="entry name" value="GH"/>
</dbReference>
<dbReference type="RefSeq" id="XP_028464390.1">
    <property type="nucleotide sequence ID" value="XM_028613595.1"/>
</dbReference>
<dbReference type="STRING" id="1314773.A0A3N2PQ48"/>
<evidence type="ECO:0000256" key="2">
    <source>
        <dbReference type="ARBA" id="ARBA00005641"/>
    </source>
</evidence>
<dbReference type="PANTHER" id="PTHR31297">
    <property type="entry name" value="GLUCAN ENDO-1,6-BETA-GLUCOSIDASE B"/>
    <property type="match status" value="1"/>
</dbReference>
<dbReference type="GeneID" id="39582073"/>
<evidence type="ECO:0000256" key="12">
    <source>
        <dbReference type="ARBA" id="ARBA00036824"/>
    </source>
</evidence>
<dbReference type="GO" id="GO:0009251">
    <property type="term" value="P:glucan catabolic process"/>
    <property type="evidence" value="ECO:0007669"/>
    <property type="project" value="TreeGrafter"/>
</dbReference>
<evidence type="ECO:0000259" key="18">
    <source>
        <dbReference type="Pfam" id="PF00150"/>
    </source>
</evidence>
<name>A0A3N2PQ48_SODAK</name>
<keyword evidence="3" id="KW-1003">Cell membrane</keyword>
<keyword evidence="9" id="KW-0325">Glycoprotein</keyword>
<evidence type="ECO:0000256" key="5">
    <source>
        <dbReference type="ARBA" id="ARBA00022801"/>
    </source>
</evidence>
<accession>A0A3N2PQ48</accession>
<dbReference type="FunFam" id="3.20.20.80:FF:000033">
    <property type="entry name" value="Glucan 1,3-beta-glucosidase A"/>
    <property type="match status" value="1"/>
</dbReference>
<dbReference type="EC" id="3.2.1.58" evidence="14"/>
<dbReference type="InterPro" id="IPR050386">
    <property type="entry name" value="Glycosyl_hydrolase_5"/>
</dbReference>
<evidence type="ECO:0000313" key="20">
    <source>
        <dbReference type="Proteomes" id="UP000272025"/>
    </source>
</evidence>
<feature type="region of interest" description="Disordered" evidence="16">
    <location>
        <begin position="1"/>
        <end position="183"/>
    </location>
</feature>
<comment type="catalytic activity">
    <reaction evidence="12">
        <text>Successive hydrolysis of beta-D-glucose units from the non-reducing ends of (1-&gt;3)-beta-D-glucans, releasing alpha-glucose.</text>
        <dbReference type="EC" id="3.2.1.58"/>
    </reaction>
</comment>
<sequence length="759" mass="88236">MAPRDSSPRSPHRRRESSGTRHYKRSSHHERRSSRRPPTTSSSEDSRPDRNSRPRPLSAEALARLNERNARGITDRSQGRRRQTGSREHDYDEDRRRRREERRRRHLEEKWRREEEERRRMGEEEESRDDRRHSDYDDLPRRPRRAAYRHHRNYSDDGYESPPRTPRTPQRGRKDNKRVVSGAALEEGQGWRLGGFLGRLRGGGGSSVPSVDRGKERDESDYDPPAPVRKKKKKWIFLGIAVVLLVIIIVVAVVVSRNNASNDDDDDSKLDEEKKDTIPMQWRGTYLDPFSWKSTDDFNVTFTDEMVGGLPVMGLFTEWDDSARANDQVPPLDEEWGSYEEKPARGVNVGGWLSLEPFITPSLFDYDRRHGIIDEYTLCRHLGPRTTAEVLEKHYASFVTESTFREIRDAGLDHVRIPFSYWAVEVFEGDPYLFRTSWRYLLRAIEWCRKYGLRVKLDPHGIPGSQNGWNHSGRQGAISWLNGTEGAENRRRSIEFHDRLSKFFAQDRYRNVIAFYGAANEPRMTELTSSDVIAWTEEVYQLVRDNGVRAPVVFGDGFMGLHNWQGRMTGHDDLVLDVHQYVIFNRDQIALSHKEKVEFACSEWTEQAQQSMDRSTGYGPTMFAEWSQADSDCALHLTNVGRGNRWTGTFDTGQEATSVLEPRCPTLDERCDCTPANADIGDMSDGYKQFLRMFAEAQMHSFEKGWGWWYWTWDTESAPLWSYKKALAAGIMPTKPWDRDFDCDRNVPSFDNLPEFDKR</sequence>
<dbReference type="GO" id="GO:0071555">
    <property type="term" value="P:cell wall organization"/>
    <property type="evidence" value="ECO:0007669"/>
    <property type="project" value="UniProtKB-KW"/>
</dbReference>
<keyword evidence="8 17" id="KW-0472">Membrane</keyword>
<keyword evidence="11" id="KW-0961">Cell wall biogenesis/degradation</keyword>
<evidence type="ECO:0000256" key="8">
    <source>
        <dbReference type="ARBA" id="ARBA00023136"/>
    </source>
</evidence>
<evidence type="ECO:0000256" key="7">
    <source>
        <dbReference type="ARBA" id="ARBA00022989"/>
    </source>
</evidence>
<keyword evidence="7 17" id="KW-1133">Transmembrane helix</keyword>
<feature type="compositionally biased region" description="Basic and acidic residues" evidence="16">
    <location>
        <begin position="106"/>
        <end position="141"/>
    </location>
</feature>
<dbReference type="GO" id="GO:0009986">
    <property type="term" value="C:cell surface"/>
    <property type="evidence" value="ECO:0007669"/>
    <property type="project" value="TreeGrafter"/>
</dbReference>
<protein>
    <recommendedName>
        <fullName evidence="14">glucan 1,3-beta-glucosidase</fullName>
        <ecNumber evidence="14">3.2.1.58</ecNumber>
    </recommendedName>
    <alternativeName>
        <fullName evidence="15">Exo-1,3-beta-glucanase D</fullName>
    </alternativeName>
</protein>
<dbReference type="AlphaFoldDB" id="A0A3N2PQ48"/>
<evidence type="ECO:0000256" key="11">
    <source>
        <dbReference type="ARBA" id="ARBA00023316"/>
    </source>
</evidence>
<evidence type="ECO:0000313" key="19">
    <source>
        <dbReference type="EMBL" id="ROT36584.1"/>
    </source>
</evidence>
<feature type="compositionally biased region" description="Basic residues" evidence="16">
    <location>
        <begin position="96"/>
        <end position="105"/>
    </location>
</feature>
<evidence type="ECO:0000256" key="6">
    <source>
        <dbReference type="ARBA" id="ARBA00022968"/>
    </source>
</evidence>
<keyword evidence="20" id="KW-1185">Reference proteome</keyword>
<dbReference type="EMBL" id="ML119059">
    <property type="protein sequence ID" value="ROT36584.1"/>
    <property type="molecule type" value="Genomic_DNA"/>
</dbReference>
<dbReference type="OrthoDB" id="62120at2759"/>
<comment type="subcellular location">
    <subcellularLocation>
        <location evidence="1">Cell membrane</location>
        <topology evidence="1">Single-pass type II membrane protein</topology>
    </subcellularLocation>
</comment>
<comment type="function">
    <text evidence="13">Glucosidase involved in the degradation of cellulosic biomass. Active on lichenan.</text>
</comment>
<dbReference type="GO" id="GO:0004338">
    <property type="term" value="F:glucan exo-1,3-beta-glucosidase activity"/>
    <property type="evidence" value="ECO:0007669"/>
    <property type="project" value="UniProtKB-EC"/>
</dbReference>
<keyword evidence="5 19" id="KW-0378">Hydrolase</keyword>
<evidence type="ECO:0000256" key="10">
    <source>
        <dbReference type="ARBA" id="ARBA00023295"/>
    </source>
</evidence>
<proteinExistence type="inferred from homology"/>
<dbReference type="GO" id="GO:0005886">
    <property type="term" value="C:plasma membrane"/>
    <property type="evidence" value="ECO:0007669"/>
    <property type="project" value="UniProtKB-SubCell"/>
</dbReference>
<evidence type="ECO:0000256" key="15">
    <source>
        <dbReference type="ARBA" id="ARBA00041260"/>
    </source>
</evidence>
<evidence type="ECO:0000256" key="14">
    <source>
        <dbReference type="ARBA" id="ARBA00038929"/>
    </source>
</evidence>
<keyword evidence="6" id="KW-0735">Signal-anchor</keyword>
<dbReference type="Gene3D" id="3.20.20.80">
    <property type="entry name" value="Glycosidases"/>
    <property type="match status" value="1"/>
</dbReference>
<gene>
    <name evidence="19" type="ORF">SODALDRAFT_352533</name>
</gene>